<evidence type="ECO:0000256" key="1">
    <source>
        <dbReference type="SAM" id="Coils"/>
    </source>
</evidence>
<feature type="compositionally biased region" description="Basic residues" evidence="2">
    <location>
        <begin position="248"/>
        <end position="266"/>
    </location>
</feature>
<proteinExistence type="predicted"/>
<dbReference type="STRING" id="29920.A0A329S2E5"/>
<name>A0A329S2E5_9STRA</name>
<dbReference type="InterPro" id="IPR023393">
    <property type="entry name" value="START-like_dom_sf"/>
</dbReference>
<gene>
    <name evidence="3" type="ORF">PC110_g12538</name>
</gene>
<reference evidence="3 4" key="1">
    <citation type="submission" date="2018-01" db="EMBL/GenBank/DDBJ databases">
        <title>Draft genome of the strawberry crown rot pathogen Phytophthora cactorum.</title>
        <authorList>
            <person name="Armitage A.D."/>
            <person name="Lysoe E."/>
            <person name="Nellist C.F."/>
            <person name="Harrison R.J."/>
            <person name="Brurberg M.B."/>
        </authorList>
    </citation>
    <scope>NUCLEOTIDE SEQUENCE [LARGE SCALE GENOMIC DNA]</scope>
    <source>
        <strain evidence="3 4">10300</strain>
    </source>
</reference>
<feature type="region of interest" description="Disordered" evidence="2">
    <location>
        <begin position="1"/>
        <end position="25"/>
    </location>
</feature>
<dbReference type="CDD" id="cd14686">
    <property type="entry name" value="bZIP"/>
    <property type="match status" value="1"/>
</dbReference>
<evidence type="ECO:0000313" key="4">
    <source>
        <dbReference type="Proteomes" id="UP000251314"/>
    </source>
</evidence>
<evidence type="ECO:0008006" key="5">
    <source>
        <dbReference type="Google" id="ProtNLM"/>
    </source>
</evidence>
<dbReference type="AlphaFoldDB" id="A0A329S2E5"/>
<dbReference type="Gene3D" id="3.30.530.20">
    <property type="match status" value="1"/>
</dbReference>
<evidence type="ECO:0000256" key="2">
    <source>
        <dbReference type="SAM" id="MobiDB-lite"/>
    </source>
</evidence>
<feature type="coiled-coil region" evidence="1">
    <location>
        <begin position="311"/>
        <end position="338"/>
    </location>
</feature>
<comment type="caution">
    <text evidence="3">The sequence shown here is derived from an EMBL/GenBank/DDBJ whole genome shotgun (WGS) entry which is preliminary data.</text>
</comment>
<dbReference type="Proteomes" id="UP000251314">
    <property type="component" value="Unassembled WGS sequence"/>
</dbReference>
<protein>
    <recommendedName>
        <fullName evidence="5">BZIP domain-containing protein</fullName>
    </recommendedName>
</protein>
<keyword evidence="4" id="KW-1185">Reference proteome</keyword>
<feature type="compositionally biased region" description="Acidic residues" evidence="2">
    <location>
        <begin position="234"/>
        <end position="243"/>
    </location>
</feature>
<feature type="compositionally biased region" description="Low complexity" evidence="2">
    <location>
        <begin position="212"/>
        <end position="233"/>
    </location>
</feature>
<dbReference type="EMBL" id="MJFZ01000337">
    <property type="protein sequence ID" value="RAW31107.1"/>
    <property type="molecule type" value="Genomic_DNA"/>
</dbReference>
<evidence type="ECO:0000313" key="3">
    <source>
        <dbReference type="EMBL" id="RAW31107.1"/>
    </source>
</evidence>
<organism evidence="3 4">
    <name type="scientific">Phytophthora cactorum</name>
    <dbReference type="NCBI Taxonomy" id="29920"/>
    <lineage>
        <taxon>Eukaryota</taxon>
        <taxon>Sar</taxon>
        <taxon>Stramenopiles</taxon>
        <taxon>Oomycota</taxon>
        <taxon>Peronosporomycetes</taxon>
        <taxon>Peronosporales</taxon>
        <taxon>Peronosporaceae</taxon>
        <taxon>Phytophthora</taxon>
    </lineage>
</organism>
<sequence>MDQRNNPYGMPGGRGGMPNGMPQQQHYGMQDMMFDPLPMNNGLYHPPPPIHQQHGGMGGLMQQQGMVAPEDDPRFVDDLLGALGNDPAGLGGQQQQQHLGQMPSHVYDQHMMPQHSQAPNFQPGRTQGMPMTSQAPLMQQGGMPGSMHINQMAPNSVGAGGRMGAGMQQQSMGAPAVSSGLGTLGGLGATIPTPPAAPRLAAVAPSAIVPTSTTSMASTSSRALATSSNNGGSSDEDGNLGEDDTQKKKERRRQQVRYASRRRRKKQKDEESFLRDRIAELKEQIRIIGGDLTEQCSQMAGMSEQALTEAYEKQMVTVQTLRKDNNKLKEQLLQHENFARMIQYGLNALPSDCRDVDRKKIAGVPMWISDQMNPLKGPTLVVDLNLCHEAVRHAYNELKTFGPTVNSKTNQFRILQKVTDDIVVVHRIASVASDLSDREFISVAFRFRDGDNYFIGIKSITVQTEAAENCIRGEECQGWMFVGGENETSQWKAHFLGYYDVKGEKDDKVLNQLANEAMFGMLRWESEAMHPLSV</sequence>
<dbReference type="OrthoDB" id="74575at2759"/>
<keyword evidence="1" id="KW-0175">Coiled coil</keyword>
<feature type="region of interest" description="Disordered" evidence="2">
    <location>
        <begin position="212"/>
        <end position="271"/>
    </location>
</feature>
<dbReference type="VEuPathDB" id="FungiDB:PC110_g12538"/>
<dbReference type="SUPFAM" id="SSF55961">
    <property type="entry name" value="Bet v1-like"/>
    <property type="match status" value="1"/>
</dbReference>
<accession>A0A329S2E5</accession>